<gene>
    <name evidence="1" type="ORF">H7U32_06230</name>
</gene>
<dbReference type="RefSeq" id="WP_204469026.1">
    <property type="nucleotide sequence ID" value="NZ_JACLYU010000010.1"/>
</dbReference>
<proteinExistence type="predicted"/>
<reference evidence="1" key="1">
    <citation type="submission" date="2020-08" db="EMBL/GenBank/DDBJ databases">
        <authorList>
            <person name="Cejkova D."/>
            <person name="Kubasova T."/>
            <person name="Jahodarova E."/>
            <person name="Rychlik I."/>
        </authorList>
    </citation>
    <scope>NUCLEOTIDE SEQUENCE</scope>
    <source>
        <strain evidence="1">An836</strain>
    </source>
</reference>
<keyword evidence="2" id="KW-1185">Reference proteome</keyword>
<protein>
    <submittedName>
        <fullName evidence="1">Uncharacterized protein</fullName>
    </submittedName>
</protein>
<dbReference type="Proteomes" id="UP000718821">
    <property type="component" value="Unassembled WGS sequence"/>
</dbReference>
<dbReference type="EMBL" id="JACLYU010000010">
    <property type="protein sequence ID" value="MBM6699909.1"/>
    <property type="molecule type" value="Genomic_DNA"/>
</dbReference>
<evidence type="ECO:0000313" key="2">
    <source>
        <dbReference type="Proteomes" id="UP000718821"/>
    </source>
</evidence>
<comment type="caution">
    <text evidence="1">The sequence shown here is derived from an EMBL/GenBank/DDBJ whole genome shotgun (WGS) entry which is preliminary data.</text>
</comment>
<accession>A0A938WX63</accession>
<sequence length="79" mass="8989">MRVPKEIIIDRHTGKVLIDGLPFIYPVADRTPRPQFDHCDYGIVWLPLIADKVTYRADLKLGGVTYGETQPAQEQRPQA</sequence>
<name>A0A938WX63_9BIFI</name>
<evidence type="ECO:0000313" key="1">
    <source>
        <dbReference type="EMBL" id="MBM6699909.1"/>
    </source>
</evidence>
<reference evidence="1" key="2">
    <citation type="journal article" date="2021" name="Sci. Rep.">
        <title>The distribution of antibiotic resistance genes in chicken gut microbiota commensals.</title>
        <authorList>
            <person name="Juricova H."/>
            <person name="Matiasovicova J."/>
            <person name="Kubasova T."/>
            <person name="Cejkova D."/>
            <person name="Rychlik I."/>
        </authorList>
    </citation>
    <scope>NUCLEOTIDE SEQUENCE</scope>
    <source>
        <strain evidence="1">An836</strain>
    </source>
</reference>
<dbReference type="AlphaFoldDB" id="A0A938WX63"/>
<organism evidence="1 2">
    <name type="scientific">Bifidobacterium pullorum subsp. saeculare</name>
    <dbReference type="NCBI Taxonomy" id="78257"/>
    <lineage>
        <taxon>Bacteria</taxon>
        <taxon>Bacillati</taxon>
        <taxon>Actinomycetota</taxon>
        <taxon>Actinomycetes</taxon>
        <taxon>Bifidobacteriales</taxon>
        <taxon>Bifidobacteriaceae</taxon>
        <taxon>Bifidobacterium</taxon>
    </lineage>
</organism>